<dbReference type="Gene3D" id="1.25.40.590">
    <property type="entry name" value="Type IV / VI secretion system, DotU"/>
    <property type="match status" value="1"/>
</dbReference>
<comment type="caution">
    <text evidence="4">The sequence shown here is derived from an EMBL/GenBank/DDBJ whole genome shotgun (WGS) entry which is preliminary data.</text>
</comment>
<dbReference type="InterPro" id="IPR038522">
    <property type="entry name" value="T4/T6SS_DotU_sf"/>
</dbReference>
<dbReference type="NCBIfam" id="TIGR03349">
    <property type="entry name" value="IV_VI_DotU"/>
    <property type="match status" value="1"/>
</dbReference>
<feature type="domain" description="Type IV / VI secretion system DotU" evidence="3">
    <location>
        <begin position="47"/>
        <end position="250"/>
    </location>
</feature>
<evidence type="ECO:0000256" key="2">
    <source>
        <dbReference type="SAM" id="Phobius"/>
    </source>
</evidence>
<gene>
    <name evidence="4" type="ORF">NBRC116591_05240</name>
</gene>
<accession>A0ABQ0A4Y3</accession>
<evidence type="ECO:0000256" key="1">
    <source>
        <dbReference type="SAM" id="MobiDB-lite"/>
    </source>
</evidence>
<keyword evidence="2" id="KW-0812">Transmembrane</keyword>
<protein>
    <recommendedName>
        <fullName evidence="3">Type IV / VI secretion system DotU domain-containing protein</fullName>
    </recommendedName>
</protein>
<evidence type="ECO:0000313" key="5">
    <source>
        <dbReference type="Proteomes" id="UP001465153"/>
    </source>
</evidence>
<dbReference type="NCBIfam" id="NF038228">
    <property type="entry name" value="IcmH_DotU_IVB"/>
    <property type="match status" value="1"/>
</dbReference>
<feature type="compositionally biased region" description="Low complexity" evidence="1">
    <location>
        <begin position="8"/>
        <end position="26"/>
    </location>
</feature>
<dbReference type="EMBL" id="BAABWN010000001">
    <property type="protein sequence ID" value="GAA6166714.1"/>
    <property type="molecule type" value="Genomic_DNA"/>
</dbReference>
<feature type="region of interest" description="Disordered" evidence="1">
    <location>
        <begin position="1"/>
        <end position="27"/>
    </location>
</feature>
<feature type="transmembrane region" description="Helical" evidence="2">
    <location>
        <begin position="227"/>
        <end position="247"/>
    </location>
</feature>
<evidence type="ECO:0000313" key="4">
    <source>
        <dbReference type="EMBL" id="GAA6166714.1"/>
    </source>
</evidence>
<proteinExistence type="predicted"/>
<dbReference type="Proteomes" id="UP001465153">
    <property type="component" value="Unassembled WGS sequence"/>
</dbReference>
<name>A0ABQ0A4Y3_9GAMM</name>
<dbReference type="RefSeq" id="WP_353301574.1">
    <property type="nucleotide sequence ID" value="NZ_BAABWN010000001.1"/>
</dbReference>
<dbReference type="PANTHER" id="PTHR38033:SF1">
    <property type="entry name" value="DOTU FAMILY TYPE IV_VI SECRETION SYSTEM PROTEIN"/>
    <property type="match status" value="1"/>
</dbReference>
<keyword evidence="2" id="KW-0472">Membrane</keyword>
<keyword evidence="2" id="KW-1133">Transmembrane helix</keyword>
<reference evidence="4 5" key="1">
    <citation type="submission" date="2024-04" db="EMBL/GenBank/DDBJ databases">
        <title>Draft genome sequence of Sessilibacter corallicola NBRC 116591.</title>
        <authorList>
            <person name="Miyakawa T."/>
            <person name="Kusuya Y."/>
            <person name="Miura T."/>
        </authorList>
    </citation>
    <scope>NUCLEOTIDE SEQUENCE [LARGE SCALE GENOMIC DNA]</scope>
    <source>
        <strain evidence="4 5">KU-00831-HH</strain>
    </source>
</reference>
<organism evidence="4 5">
    <name type="scientific">Sessilibacter corallicola</name>
    <dbReference type="NCBI Taxonomy" id="2904075"/>
    <lineage>
        <taxon>Bacteria</taxon>
        <taxon>Pseudomonadati</taxon>
        <taxon>Pseudomonadota</taxon>
        <taxon>Gammaproteobacteria</taxon>
        <taxon>Cellvibrionales</taxon>
        <taxon>Cellvibrionaceae</taxon>
        <taxon>Sessilibacter</taxon>
    </lineage>
</organism>
<dbReference type="InterPro" id="IPR017732">
    <property type="entry name" value="T4/T6SS_DotU"/>
</dbReference>
<dbReference type="PANTHER" id="PTHR38033">
    <property type="entry name" value="MEMBRANE PROTEIN-RELATED"/>
    <property type="match status" value="1"/>
</dbReference>
<sequence>MSDQTVIVPTPGGVPNSPGPNPGNTGMHSAEVPSFNTNIKVQTAINPIVLAASNLLNVVVKLKTEINLQDVQDLHRKLGQELQTFDQTLRQKNIDEEQIIRARYLLCTVIDETVLNTPWGRNSPWSSHSLLSIFHKETFGGERCFMVLQKLLENPGRNLDLLELNYLCLSLGFEGKFRVEQRGLEQLELIRDNLYHTIEKHKPGFNADLSDKWQGLKTKEKSLTQYIPLWVILSFALMILVFIYIGFRVWIYNDTQPTTELLNNELTVNAVEVQNNTNN</sequence>
<evidence type="ECO:0000259" key="3">
    <source>
        <dbReference type="Pfam" id="PF09850"/>
    </source>
</evidence>
<keyword evidence="5" id="KW-1185">Reference proteome</keyword>
<dbReference type="Pfam" id="PF09850">
    <property type="entry name" value="DotU"/>
    <property type="match status" value="1"/>
</dbReference>